<dbReference type="GO" id="GO:0016757">
    <property type="term" value="F:glycosyltransferase activity"/>
    <property type="evidence" value="ECO:0007669"/>
    <property type="project" value="UniProtKB-KW"/>
</dbReference>
<feature type="domain" description="Glycosyltransferase 2-like" evidence="6">
    <location>
        <begin position="3"/>
        <end position="102"/>
    </location>
</feature>
<keyword evidence="4 7" id="KW-0808">Transferase</keyword>
<organism evidence="7 8">
    <name type="scientific">Parvibaculum sedimenti</name>
    <dbReference type="NCBI Taxonomy" id="2608632"/>
    <lineage>
        <taxon>Bacteria</taxon>
        <taxon>Pseudomonadati</taxon>
        <taxon>Pseudomonadota</taxon>
        <taxon>Alphaproteobacteria</taxon>
        <taxon>Hyphomicrobiales</taxon>
        <taxon>Parvibaculaceae</taxon>
        <taxon>Parvibaculum</taxon>
    </lineage>
</organism>
<evidence type="ECO:0000256" key="2">
    <source>
        <dbReference type="ARBA" id="ARBA00022475"/>
    </source>
</evidence>
<accession>A0A6N6VKK8</accession>
<dbReference type="AlphaFoldDB" id="A0A6N6VKK8"/>
<evidence type="ECO:0000259" key="6">
    <source>
        <dbReference type="Pfam" id="PF00535"/>
    </source>
</evidence>
<keyword evidence="8" id="KW-1185">Reference proteome</keyword>
<keyword evidence="5" id="KW-0472">Membrane</keyword>
<dbReference type="GO" id="GO:0005886">
    <property type="term" value="C:plasma membrane"/>
    <property type="evidence" value="ECO:0007669"/>
    <property type="project" value="UniProtKB-SubCell"/>
</dbReference>
<dbReference type="Proteomes" id="UP000468901">
    <property type="component" value="Unassembled WGS sequence"/>
</dbReference>
<gene>
    <name evidence="7" type="ORF">F2P47_10325</name>
</gene>
<dbReference type="CDD" id="cd02522">
    <property type="entry name" value="GT_2_like_a"/>
    <property type="match status" value="1"/>
</dbReference>
<dbReference type="InterPro" id="IPR029044">
    <property type="entry name" value="Nucleotide-diphossugar_trans"/>
</dbReference>
<dbReference type="InterPro" id="IPR026461">
    <property type="entry name" value="Trfase_2_rSAM/seldom_assoc"/>
</dbReference>
<evidence type="ECO:0000256" key="4">
    <source>
        <dbReference type="ARBA" id="ARBA00022679"/>
    </source>
</evidence>
<sequence>MISVVIPTLNSEASLPRVLSSLVSAAVRGTVREVVIADGGSTDATAEIVEAAGARFVRSPRGRGSQLAAGAKAAKGTWLLFLHADTVLQPGWENEVEKLFEQIANGRFRGPEVAAAFHFALDDFSGAARFVEFAVALRCALFKLPYGDQGLLVNRRLYEKTGGYREIPLMEDVDLVRRIGRRRLVMLRGRAVTSPERYVRDGFARRIARNALCLALYYMRVPPRVIARIYS</sequence>
<dbReference type="PANTHER" id="PTHR43646:SF2">
    <property type="entry name" value="GLYCOSYLTRANSFERASE 2-LIKE DOMAIN-CONTAINING PROTEIN"/>
    <property type="match status" value="1"/>
</dbReference>
<proteinExistence type="predicted"/>
<dbReference type="Pfam" id="PF00535">
    <property type="entry name" value="Glycos_transf_2"/>
    <property type="match status" value="1"/>
</dbReference>
<dbReference type="PANTHER" id="PTHR43646">
    <property type="entry name" value="GLYCOSYLTRANSFERASE"/>
    <property type="match status" value="1"/>
</dbReference>
<keyword evidence="3" id="KW-0328">Glycosyltransferase</keyword>
<dbReference type="Gene3D" id="3.90.550.10">
    <property type="entry name" value="Spore Coat Polysaccharide Biosynthesis Protein SpsA, Chain A"/>
    <property type="match status" value="1"/>
</dbReference>
<evidence type="ECO:0000313" key="8">
    <source>
        <dbReference type="Proteomes" id="UP000468901"/>
    </source>
</evidence>
<dbReference type="InterPro" id="IPR001173">
    <property type="entry name" value="Glyco_trans_2-like"/>
</dbReference>
<name>A0A6N6VKK8_9HYPH</name>
<dbReference type="EMBL" id="WESC01000008">
    <property type="protein sequence ID" value="KAB7739895.1"/>
    <property type="molecule type" value="Genomic_DNA"/>
</dbReference>
<comment type="subcellular location">
    <subcellularLocation>
        <location evidence="1">Cell membrane</location>
    </subcellularLocation>
</comment>
<evidence type="ECO:0000256" key="5">
    <source>
        <dbReference type="ARBA" id="ARBA00023136"/>
    </source>
</evidence>
<dbReference type="NCBIfam" id="TIGR04283">
    <property type="entry name" value="glyco_like_mftF"/>
    <property type="match status" value="1"/>
</dbReference>
<evidence type="ECO:0000256" key="1">
    <source>
        <dbReference type="ARBA" id="ARBA00004236"/>
    </source>
</evidence>
<reference evidence="7 8" key="1">
    <citation type="submission" date="2019-09" db="EMBL/GenBank/DDBJ databases">
        <title>Parvibaculum sedimenti sp. nov., isolated from sediment.</title>
        <authorList>
            <person name="Wang Y."/>
        </authorList>
    </citation>
    <scope>NUCLEOTIDE SEQUENCE [LARGE SCALE GENOMIC DNA]</scope>
    <source>
        <strain evidence="7 8">HXT-9</strain>
    </source>
</reference>
<evidence type="ECO:0000256" key="3">
    <source>
        <dbReference type="ARBA" id="ARBA00022676"/>
    </source>
</evidence>
<comment type="caution">
    <text evidence="7">The sequence shown here is derived from an EMBL/GenBank/DDBJ whole genome shotgun (WGS) entry which is preliminary data.</text>
</comment>
<dbReference type="RefSeq" id="WP_152216275.1">
    <property type="nucleotide sequence ID" value="NZ_WESC01000008.1"/>
</dbReference>
<keyword evidence="2" id="KW-1003">Cell membrane</keyword>
<evidence type="ECO:0000313" key="7">
    <source>
        <dbReference type="EMBL" id="KAB7739895.1"/>
    </source>
</evidence>
<protein>
    <submittedName>
        <fullName evidence="7">Glycosyltransferase</fullName>
    </submittedName>
</protein>
<dbReference type="SUPFAM" id="SSF53448">
    <property type="entry name" value="Nucleotide-diphospho-sugar transferases"/>
    <property type="match status" value="1"/>
</dbReference>